<gene>
    <name evidence="2" type="ORF">QX249_11625</name>
</gene>
<evidence type="ECO:0000259" key="1">
    <source>
        <dbReference type="Pfam" id="PF25816"/>
    </source>
</evidence>
<dbReference type="InterPro" id="IPR057929">
    <property type="entry name" value="RamC_N"/>
</dbReference>
<reference evidence="2" key="1">
    <citation type="submission" date="2023-06" db="EMBL/GenBank/DDBJ databases">
        <title>Genomic Diversity of Vibrio spp. and Metagenomic Analysis of Pathogens in Florida Gulf Coastal Waters Following Hurricane Ian.</title>
        <authorList>
            <person name="Brumfield K.D."/>
        </authorList>
    </citation>
    <scope>NUCLEOTIDE SEQUENCE</scope>
    <source>
        <strain evidence="2">WBS2B-138</strain>
    </source>
</reference>
<sequence>MKEQTIDFAKEQLYEALPYFPRSYVQIFPKDYKDSDGWKISIQGKSVDDVKFLCERLYDFLYFENVSFKVKTQRGFDVLQRLDNAHTREQVSKVFTIYCPKDIDIHDLCKMVEEKITDYKGHEDVPPPSAYKHYAGGMYIRNDRDKDGNYVSTEAEAMAKVS</sequence>
<proteinExistence type="predicted"/>
<evidence type="ECO:0000313" key="2">
    <source>
        <dbReference type="EMBL" id="MDS1821315.1"/>
    </source>
</evidence>
<dbReference type="RefSeq" id="WP_311020190.1">
    <property type="nucleotide sequence ID" value="NZ_JAUHGG010000003.1"/>
</dbReference>
<protein>
    <recommendedName>
        <fullName evidence="1">RamC N-terminal domain-containing protein</fullName>
    </recommendedName>
</protein>
<dbReference type="AlphaFoldDB" id="A0AAW8PZS9"/>
<organism evidence="2 3">
    <name type="scientific">Vibrio parahaemolyticus</name>
    <dbReference type="NCBI Taxonomy" id="670"/>
    <lineage>
        <taxon>Bacteria</taxon>
        <taxon>Pseudomonadati</taxon>
        <taxon>Pseudomonadota</taxon>
        <taxon>Gammaproteobacteria</taxon>
        <taxon>Vibrionales</taxon>
        <taxon>Vibrionaceae</taxon>
        <taxon>Vibrio</taxon>
    </lineage>
</organism>
<dbReference type="Pfam" id="PF25816">
    <property type="entry name" value="RamC_N"/>
    <property type="match status" value="1"/>
</dbReference>
<dbReference type="EMBL" id="JAUHGG010000003">
    <property type="protein sequence ID" value="MDS1821315.1"/>
    <property type="molecule type" value="Genomic_DNA"/>
</dbReference>
<evidence type="ECO:0000313" key="3">
    <source>
        <dbReference type="Proteomes" id="UP001253193"/>
    </source>
</evidence>
<feature type="domain" description="RamC N-terminal" evidence="1">
    <location>
        <begin position="34"/>
        <end position="121"/>
    </location>
</feature>
<name>A0AAW8PZS9_VIBPH</name>
<comment type="caution">
    <text evidence="2">The sequence shown here is derived from an EMBL/GenBank/DDBJ whole genome shotgun (WGS) entry which is preliminary data.</text>
</comment>
<dbReference type="Proteomes" id="UP001253193">
    <property type="component" value="Unassembled WGS sequence"/>
</dbReference>
<accession>A0AAW8PZS9</accession>